<dbReference type="InterPro" id="IPR018727">
    <property type="entry name" value="DUF2267"/>
</dbReference>
<dbReference type="Gene3D" id="1.10.490.110">
    <property type="entry name" value="Uncharacterized conserved protein DUF2267"/>
    <property type="match status" value="1"/>
</dbReference>
<reference evidence="1 2" key="1">
    <citation type="submission" date="2020-03" db="EMBL/GenBank/DDBJ databases">
        <title>Sequencing the genomes of 1000 actinobacteria strains.</title>
        <authorList>
            <person name="Klenk H.-P."/>
        </authorList>
    </citation>
    <scope>NUCLEOTIDE SEQUENCE [LARGE SCALE GENOMIC DNA]</scope>
    <source>
        <strain evidence="1 2">DSM 18964</strain>
    </source>
</reference>
<protein>
    <submittedName>
        <fullName evidence="1">Uncharacterized protein (DUF2267 family)</fullName>
    </submittedName>
</protein>
<gene>
    <name evidence="1" type="ORF">BKA07_002300</name>
</gene>
<dbReference type="AlphaFoldDB" id="A0A846S0Q8"/>
<name>A0A846S0Q8_9MICO</name>
<evidence type="ECO:0000313" key="1">
    <source>
        <dbReference type="EMBL" id="NJC57265.1"/>
    </source>
</evidence>
<sequence>MKYDRLIAQVRQTATTLETNEQAESATRTVLTDLGKRLGNNEASDLAAQLPSELKDILTDDSDNSGTVDDLDDFLRRLAEHEEAGTTPEEALDHAAAVFSTLAQFVSAGELDDLKRLRG</sequence>
<keyword evidence="2" id="KW-1185">Reference proteome</keyword>
<accession>A0A846S0Q8</accession>
<proteinExistence type="predicted"/>
<dbReference type="Proteomes" id="UP000576792">
    <property type="component" value="Unassembled WGS sequence"/>
</dbReference>
<dbReference type="RefSeq" id="WP_167950987.1">
    <property type="nucleotide sequence ID" value="NZ_BAAAPQ010000037.1"/>
</dbReference>
<evidence type="ECO:0000313" key="2">
    <source>
        <dbReference type="Proteomes" id="UP000576792"/>
    </source>
</evidence>
<comment type="caution">
    <text evidence="1">The sequence shown here is derived from an EMBL/GenBank/DDBJ whole genome shotgun (WGS) entry which is preliminary data.</text>
</comment>
<dbReference type="InterPro" id="IPR038282">
    <property type="entry name" value="DUF2267_sf"/>
</dbReference>
<organism evidence="1 2">
    <name type="scientific">Brevibacterium marinum</name>
    <dbReference type="NCBI Taxonomy" id="418643"/>
    <lineage>
        <taxon>Bacteria</taxon>
        <taxon>Bacillati</taxon>
        <taxon>Actinomycetota</taxon>
        <taxon>Actinomycetes</taxon>
        <taxon>Micrococcales</taxon>
        <taxon>Brevibacteriaceae</taxon>
        <taxon>Brevibacterium</taxon>
    </lineage>
</organism>
<dbReference type="Pfam" id="PF10025">
    <property type="entry name" value="DUF2267"/>
    <property type="match status" value="1"/>
</dbReference>
<dbReference type="EMBL" id="JAATJN010000001">
    <property type="protein sequence ID" value="NJC57265.1"/>
    <property type="molecule type" value="Genomic_DNA"/>
</dbReference>